<dbReference type="SMART" id="SM00382">
    <property type="entry name" value="AAA"/>
    <property type="match status" value="1"/>
</dbReference>
<keyword evidence="1" id="KW-0813">Transport</keyword>
<keyword evidence="5" id="KW-1278">Translocase</keyword>
<keyword evidence="4" id="KW-0067">ATP-binding</keyword>
<evidence type="ECO:0000259" key="7">
    <source>
        <dbReference type="PROSITE" id="PS50893"/>
    </source>
</evidence>
<sequence length="209" mass="22914">MAGLKADNLTCIKRDRVLFSGLSLSLKPGTLLHLRGPNGAGKTSLLRILSGLSTPESGQLYFDNASLHAGWEPLHQQLIYIGHKAGVNGALTALENLRFWSAQHHSDFDTDHCLTVLARLGLVGLEDVPVKMLSAGQQRRVALARLWLKKAIYWILDEPFTALDAEGINILEQHMQNHVSNGGAIITTSHQPLSDSAGPFTELYLEYNI</sequence>
<feature type="domain" description="ABC transporter" evidence="7">
    <location>
        <begin position="4"/>
        <end position="205"/>
    </location>
</feature>
<evidence type="ECO:0000256" key="5">
    <source>
        <dbReference type="ARBA" id="ARBA00022967"/>
    </source>
</evidence>
<name>A0ABT5L812_9ALTE</name>
<dbReference type="EMBL" id="JAQQXP010000003">
    <property type="protein sequence ID" value="MDC8832661.1"/>
    <property type="molecule type" value="Genomic_DNA"/>
</dbReference>
<dbReference type="NCBIfam" id="NF010061">
    <property type="entry name" value="PRK13538.1"/>
    <property type="match status" value="1"/>
</dbReference>
<evidence type="ECO:0000256" key="3">
    <source>
        <dbReference type="ARBA" id="ARBA00022748"/>
    </source>
</evidence>
<dbReference type="PANTHER" id="PTHR43499">
    <property type="entry name" value="ABC TRANSPORTER I FAMILY MEMBER 1"/>
    <property type="match status" value="1"/>
</dbReference>
<dbReference type="PROSITE" id="PS50893">
    <property type="entry name" value="ABC_TRANSPORTER_2"/>
    <property type="match status" value="1"/>
</dbReference>
<dbReference type="NCBIfam" id="TIGR01189">
    <property type="entry name" value="ccmA"/>
    <property type="match status" value="1"/>
</dbReference>
<evidence type="ECO:0000256" key="2">
    <source>
        <dbReference type="ARBA" id="ARBA00022741"/>
    </source>
</evidence>
<dbReference type="InterPro" id="IPR017871">
    <property type="entry name" value="ABC_transporter-like_CS"/>
</dbReference>
<dbReference type="RefSeq" id="WP_273642509.1">
    <property type="nucleotide sequence ID" value="NZ_JAQQXP010000003.1"/>
</dbReference>
<dbReference type="Proteomes" id="UP001218788">
    <property type="component" value="Unassembled WGS sequence"/>
</dbReference>
<dbReference type="InterPro" id="IPR003593">
    <property type="entry name" value="AAA+_ATPase"/>
</dbReference>
<reference evidence="8 9" key="1">
    <citation type="submission" date="2022-10" db="EMBL/GenBank/DDBJ databases">
        <title>Alteromonas sp. chi3 Genome sequencing.</title>
        <authorList>
            <person name="Park S."/>
        </authorList>
    </citation>
    <scope>NUCLEOTIDE SEQUENCE [LARGE SCALE GENOMIC DNA]</scope>
    <source>
        <strain evidence="9">chi3</strain>
    </source>
</reference>
<dbReference type="PANTHER" id="PTHR43499:SF1">
    <property type="entry name" value="ABC TRANSPORTER I FAMILY MEMBER 1"/>
    <property type="match status" value="1"/>
</dbReference>
<evidence type="ECO:0000256" key="1">
    <source>
        <dbReference type="ARBA" id="ARBA00022448"/>
    </source>
</evidence>
<proteinExistence type="predicted"/>
<dbReference type="SUPFAM" id="SSF52540">
    <property type="entry name" value="P-loop containing nucleoside triphosphate hydrolases"/>
    <property type="match status" value="1"/>
</dbReference>
<dbReference type="Gene3D" id="3.40.50.300">
    <property type="entry name" value="P-loop containing nucleotide triphosphate hydrolases"/>
    <property type="match status" value="1"/>
</dbReference>
<evidence type="ECO:0000313" key="8">
    <source>
        <dbReference type="EMBL" id="MDC8832661.1"/>
    </source>
</evidence>
<dbReference type="InterPro" id="IPR027417">
    <property type="entry name" value="P-loop_NTPase"/>
</dbReference>
<comment type="caution">
    <text evidence="8">The sequence shown here is derived from an EMBL/GenBank/DDBJ whole genome shotgun (WGS) entry which is preliminary data.</text>
</comment>
<accession>A0ABT5L812</accession>
<keyword evidence="6" id="KW-0472">Membrane</keyword>
<keyword evidence="9" id="KW-1185">Reference proteome</keyword>
<dbReference type="InterPro" id="IPR003439">
    <property type="entry name" value="ABC_transporter-like_ATP-bd"/>
</dbReference>
<evidence type="ECO:0000256" key="6">
    <source>
        <dbReference type="ARBA" id="ARBA00023136"/>
    </source>
</evidence>
<protein>
    <submittedName>
        <fullName evidence="8">Cytochrome c biogenesis heme-transporting ATPase CcmA</fullName>
    </submittedName>
</protein>
<evidence type="ECO:0000256" key="4">
    <source>
        <dbReference type="ARBA" id="ARBA00022840"/>
    </source>
</evidence>
<dbReference type="InterPro" id="IPR005895">
    <property type="entry name" value="ABC_transptr_haem_export_CcmA"/>
</dbReference>
<dbReference type="Pfam" id="PF00005">
    <property type="entry name" value="ABC_tran"/>
    <property type="match status" value="1"/>
</dbReference>
<keyword evidence="3" id="KW-0201">Cytochrome c-type biogenesis</keyword>
<organism evidence="8 9">
    <name type="scientific">Alteromonas gilva</name>
    <dbReference type="NCBI Taxonomy" id="2987522"/>
    <lineage>
        <taxon>Bacteria</taxon>
        <taxon>Pseudomonadati</taxon>
        <taxon>Pseudomonadota</taxon>
        <taxon>Gammaproteobacteria</taxon>
        <taxon>Alteromonadales</taxon>
        <taxon>Alteromonadaceae</taxon>
        <taxon>Alteromonas/Salinimonas group</taxon>
        <taxon>Alteromonas</taxon>
    </lineage>
</organism>
<gene>
    <name evidence="8" type="primary">ccmA</name>
    <name evidence="8" type="ORF">OIK42_18050</name>
</gene>
<evidence type="ECO:0000313" key="9">
    <source>
        <dbReference type="Proteomes" id="UP001218788"/>
    </source>
</evidence>
<dbReference type="PROSITE" id="PS00211">
    <property type="entry name" value="ABC_TRANSPORTER_1"/>
    <property type="match status" value="1"/>
</dbReference>
<keyword evidence="2" id="KW-0547">Nucleotide-binding</keyword>